<evidence type="ECO:0000256" key="1">
    <source>
        <dbReference type="SAM" id="MobiDB-lite"/>
    </source>
</evidence>
<feature type="chain" id="PRO_5046616811" description="Secreted protein" evidence="2">
    <location>
        <begin position="33"/>
        <end position="166"/>
    </location>
</feature>
<feature type="compositionally biased region" description="Pro residues" evidence="1">
    <location>
        <begin position="112"/>
        <end position="122"/>
    </location>
</feature>
<protein>
    <recommendedName>
        <fullName evidence="5">Secreted protein</fullName>
    </recommendedName>
</protein>
<evidence type="ECO:0000313" key="4">
    <source>
        <dbReference type="Proteomes" id="UP001456524"/>
    </source>
</evidence>
<keyword evidence="2" id="KW-0732">Signal</keyword>
<gene>
    <name evidence="3" type="ORF">IWX90DRAFT_145002</name>
</gene>
<keyword evidence="4" id="KW-1185">Reference proteome</keyword>
<organism evidence="3 4">
    <name type="scientific">Phyllosticta citrichinensis</name>
    <dbReference type="NCBI Taxonomy" id="1130410"/>
    <lineage>
        <taxon>Eukaryota</taxon>
        <taxon>Fungi</taxon>
        <taxon>Dikarya</taxon>
        <taxon>Ascomycota</taxon>
        <taxon>Pezizomycotina</taxon>
        <taxon>Dothideomycetes</taxon>
        <taxon>Dothideomycetes incertae sedis</taxon>
        <taxon>Botryosphaeriales</taxon>
        <taxon>Phyllostictaceae</taxon>
        <taxon>Phyllosticta</taxon>
    </lineage>
</organism>
<comment type="caution">
    <text evidence="3">The sequence shown here is derived from an EMBL/GenBank/DDBJ whole genome shotgun (WGS) entry which is preliminary data.</text>
</comment>
<evidence type="ECO:0008006" key="5">
    <source>
        <dbReference type="Google" id="ProtNLM"/>
    </source>
</evidence>
<proteinExistence type="predicted"/>
<sequence>MPRRSRLYPSQLRLLSWPILLLSEYQVSISMAHGWPLLLPWPCEMRLTLVRCLFGQDQEATPHDHPATTIALHFNGSKSNIPRSEATRATCPGLKNRERMAHHCCCEEHNPPSSPPPWPNPQPCTTQATSNPHKDAVYRAQWRSPCSSPKRAVVSIPDQPTWCAPR</sequence>
<feature type="signal peptide" evidence="2">
    <location>
        <begin position="1"/>
        <end position="32"/>
    </location>
</feature>
<dbReference type="Proteomes" id="UP001456524">
    <property type="component" value="Unassembled WGS sequence"/>
</dbReference>
<feature type="region of interest" description="Disordered" evidence="1">
    <location>
        <begin position="111"/>
        <end position="132"/>
    </location>
</feature>
<evidence type="ECO:0000256" key="2">
    <source>
        <dbReference type="SAM" id="SignalP"/>
    </source>
</evidence>
<name>A0ABR1XZ15_9PEZI</name>
<reference evidence="3 4" key="1">
    <citation type="journal article" date="2022" name="G3 (Bethesda)">
        <title>Enemy or ally: a genomic approach to elucidate the lifestyle of Phyllosticta citrichinaensis.</title>
        <authorList>
            <person name="Buijs V.A."/>
            <person name="Groenewald J.Z."/>
            <person name="Haridas S."/>
            <person name="LaButti K.M."/>
            <person name="Lipzen A."/>
            <person name="Martin F.M."/>
            <person name="Barry K."/>
            <person name="Grigoriev I.V."/>
            <person name="Crous P.W."/>
            <person name="Seidl M.F."/>
        </authorList>
    </citation>
    <scope>NUCLEOTIDE SEQUENCE [LARGE SCALE GENOMIC DNA]</scope>
    <source>
        <strain evidence="3 4">CBS 129764</strain>
    </source>
</reference>
<evidence type="ECO:0000313" key="3">
    <source>
        <dbReference type="EMBL" id="KAK8173543.1"/>
    </source>
</evidence>
<accession>A0ABR1XZ15</accession>
<dbReference type="EMBL" id="JBBWUH010000003">
    <property type="protein sequence ID" value="KAK8173543.1"/>
    <property type="molecule type" value="Genomic_DNA"/>
</dbReference>